<dbReference type="SUPFAM" id="SSF53756">
    <property type="entry name" value="UDP-Glycosyltransferase/glycogen phosphorylase"/>
    <property type="match status" value="1"/>
</dbReference>
<dbReference type="GO" id="GO:0016757">
    <property type="term" value="F:glycosyltransferase activity"/>
    <property type="evidence" value="ECO:0007669"/>
    <property type="project" value="InterPro"/>
</dbReference>
<sequence>MKMKIGFISTYANPTPPRTYGGEAYYWNLVKHLDEMGHEVHLFASAGSETPKNGHLHYIMGTAGGTIDYSKEVWIYDHYKKLLLDMDIIHDCSLDHIVAEKLRYLLAAKEIINTINGHTYYMPRPPFNVVTGSKWWQKDAEAHGLKTEMIYWGTDTEFYTPKGEREDYFLWLARFHPVKGLDFVLDLAEMLDINVKVAGSMDFKDHAVYGKEYLKRIDKLPNVEYVQLPLDSKHHEAKRELFRKARAFLYPVQYQECFGMVVTEAMACGCPVIATPNGAMPEIIDDGSNGFLCTTKKEFAEAVTNKIPDYESKKDLHNGFDLWGNARKKSLEFDTRIAAREYEKLYNRVRGGYAW</sequence>
<dbReference type="Gene3D" id="3.40.50.2000">
    <property type="entry name" value="Glycogen Phosphorylase B"/>
    <property type="match status" value="2"/>
</dbReference>
<feature type="domain" description="Glycosyl transferase family 1" evidence="1">
    <location>
        <begin position="161"/>
        <end position="316"/>
    </location>
</feature>
<proteinExistence type="predicted"/>
<evidence type="ECO:0000313" key="2">
    <source>
        <dbReference type="EMBL" id="QJI00346.1"/>
    </source>
</evidence>
<keyword evidence="2" id="KW-0808">Transferase</keyword>
<dbReference type="Pfam" id="PF00534">
    <property type="entry name" value="Glycos_transf_1"/>
    <property type="match status" value="1"/>
</dbReference>
<reference evidence="2" key="1">
    <citation type="submission" date="2020-03" db="EMBL/GenBank/DDBJ databases">
        <title>The deep terrestrial virosphere.</title>
        <authorList>
            <person name="Holmfeldt K."/>
            <person name="Nilsson E."/>
            <person name="Simone D."/>
            <person name="Lopez-Fernandez M."/>
            <person name="Wu X."/>
            <person name="de Brujin I."/>
            <person name="Lundin D."/>
            <person name="Andersson A."/>
            <person name="Bertilsson S."/>
            <person name="Dopson M."/>
        </authorList>
    </citation>
    <scope>NUCLEOTIDE SEQUENCE</scope>
    <source>
        <strain evidence="2">TM448B01929</strain>
    </source>
</reference>
<accession>A0A6M3XVS7</accession>
<dbReference type="PANTHER" id="PTHR12526">
    <property type="entry name" value="GLYCOSYLTRANSFERASE"/>
    <property type="match status" value="1"/>
</dbReference>
<name>A0A6M3XVS7_9ZZZZ</name>
<evidence type="ECO:0000259" key="1">
    <source>
        <dbReference type="Pfam" id="PF00534"/>
    </source>
</evidence>
<dbReference type="AlphaFoldDB" id="A0A6M3XVS7"/>
<organism evidence="2">
    <name type="scientific">viral metagenome</name>
    <dbReference type="NCBI Taxonomy" id="1070528"/>
    <lineage>
        <taxon>unclassified sequences</taxon>
        <taxon>metagenomes</taxon>
        <taxon>organismal metagenomes</taxon>
    </lineage>
</organism>
<gene>
    <name evidence="2" type="ORF">TM448B01929_0002</name>
</gene>
<protein>
    <submittedName>
        <fullName evidence="2">Putative glycosyltransferase</fullName>
    </submittedName>
</protein>
<dbReference type="EMBL" id="MT144845">
    <property type="protein sequence ID" value="QJI00346.1"/>
    <property type="molecule type" value="Genomic_DNA"/>
</dbReference>
<dbReference type="InterPro" id="IPR001296">
    <property type="entry name" value="Glyco_trans_1"/>
</dbReference>